<dbReference type="SUPFAM" id="SSF48208">
    <property type="entry name" value="Six-hairpin glycosidases"/>
    <property type="match status" value="1"/>
</dbReference>
<keyword evidence="12" id="KW-0812">Transmembrane</keyword>
<feature type="region of interest" description="Disordered" evidence="11">
    <location>
        <begin position="403"/>
        <end position="427"/>
    </location>
</feature>
<dbReference type="EC" id="3.2.1.101" evidence="4 10"/>
<dbReference type="InterPro" id="IPR008928">
    <property type="entry name" value="6-hairpin_glycosidase_sf"/>
</dbReference>
<evidence type="ECO:0000256" key="8">
    <source>
        <dbReference type="ARBA" id="ARBA00023180"/>
    </source>
</evidence>
<organism evidence="14 15">
    <name type="scientific">Penicillium italicum</name>
    <name type="common">Blue mold</name>
    <dbReference type="NCBI Taxonomy" id="40296"/>
    <lineage>
        <taxon>Eukaryota</taxon>
        <taxon>Fungi</taxon>
        <taxon>Dikarya</taxon>
        <taxon>Ascomycota</taxon>
        <taxon>Pezizomycotina</taxon>
        <taxon>Eurotiomycetes</taxon>
        <taxon>Eurotiomycetidae</taxon>
        <taxon>Eurotiales</taxon>
        <taxon>Aspergillaceae</taxon>
        <taxon>Penicillium</taxon>
    </lineage>
</organism>
<keyword evidence="5 13" id="KW-0732">Signal</keyword>
<keyword evidence="15" id="KW-1185">Reference proteome</keyword>
<keyword evidence="12" id="KW-1133">Transmembrane helix</keyword>
<evidence type="ECO:0000256" key="9">
    <source>
        <dbReference type="ARBA" id="ARBA00023295"/>
    </source>
</evidence>
<comment type="catalytic activity">
    <reaction evidence="1 10">
        <text>Random hydrolysis of (1-&gt;6)-alpha-D-mannosidic linkages in unbranched (1-&gt;6)-mannans.</text>
        <dbReference type="EC" id="3.2.1.101"/>
    </reaction>
</comment>
<keyword evidence="7 12" id="KW-0472">Membrane</keyword>
<dbReference type="STRING" id="40296.A0A0A2L1P8"/>
<gene>
    <name evidence="14" type="ORF">PITC_098090</name>
</gene>
<dbReference type="PANTHER" id="PTHR12145">
    <property type="entry name" value="MANNAN ENDO-1,6-ALPHA-MANNOSIDASE DCW1"/>
    <property type="match status" value="1"/>
</dbReference>
<feature type="compositionally biased region" description="Low complexity" evidence="11">
    <location>
        <begin position="404"/>
        <end position="427"/>
    </location>
</feature>
<evidence type="ECO:0000256" key="1">
    <source>
        <dbReference type="ARBA" id="ARBA00001452"/>
    </source>
</evidence>
<dbReference type="GO" id="GO:0012505">
    <property type="term" value="C:endomembrane system"/>
    <property type="evidence" value="ECO:0007669"/>
    <property type="project" value="UniProtKB-SubCell"/>
</dbReference>
<dbReference type="InterPro" id="IPR005198">
    <property type="entry name" value="Glyco_hydro_76"/>
</dbReference>
<evidence type="ECO:0000256" key="2">
    <source>
        <dbReference type="ARBA" id="ARBA00004308"/>
    </source>
</evidence>
<keyword evidence="6 10" id="KW-0378">Hydrolase</keyword>
<comment type="caution">
    <text evidence="14">The sequence shown here is derived from an EMBL/GenBank/DDBJ whole genome shotgun (WGS) entry which is preliminary data.</text>
</comment>
<feature type="signal peptide" evidence="13">
    <location>
        <begin position="1"/>
        <end position="25"/>
    </location>
</feature>
<accession>A0A0A2L1P8</accession>
<evidence type="ECO:0000313" key="14">
    <source>
        <dbReference type="EMBL" id="KGO73071.1"/>
    </source>
</evidence>
<dbReference type="GO" id="GO:0009272">
    <property type="term" value="P:fungal-type cell wall biogenesis"/>
    <property type="evidence" value="ECO:0007669"/>
    <property type="project" value="TreeGrafter"/>
</dbReference>
<dbReference type="OrthoDB" id="4187847at2759"/>
<evidence type="ECO:0000256" key="12">
    <source>
        <dbReference type="SAM" id="Phobius"/>
    </source>
</evidence>
<dbReference type="PIRSF" id="PIRSF016302">
    <property type="entry name" value="Man_a_manosd"/>
    <property type="match status" value="1"/>
</dbReference>
<feature type="chain" id="PRO_5001990657" description="Mannan endo-1,6-alpha-mannosidase" evidence="13">
    <location>
        <begin position="26"/>
        <end position="462"/>
    </location>
</feature>
<dbReference type="InterPro" id="IPR014480">
    <property type="entry name" value="Mannan-1_6-alpha_mannosidase"/>
</dbReference>
<dbReference type="HOGENOM" id="CLU_025694_1_1_1"/>
<evidence type="ECO:0000256" key="7">
    <source>
        <dbReference type="ARBA" id="ARBA00023136"/>
    </source>
</evidence>
<proteinExistence type="inferred from homology"/>
<dbReference type="AlphaFoldDB" id="A0A0A2L1P8"/>
<evidence type="ECO:0000313" key="15">
    <source>
        <dbReference type="Proteomes" id="UP000030104"/>
    </source>
</evidence>
<evidence type="ECO:0000256" key="5">
    <source>
        <dbReference type="ARBA" id="ARBA00022729"/>
    </source>
</evidence>
<dbReference type="GO" id="GO:0008496">
    <property type="term" value="F:mannan endo-1,6-alpha-mannosidase activity"/>
    <property type="evidence" value="ECO:0007669"/>
    <property type="project" value="UniProtKB-UniRule"/>
</dbReference>
<dbReference type="Proteomes" id="UP000030104">
    <property type="component" value="Unassembled WGS sequence"/>
</dbReference>
<dbReference type="OMA" id="KWWEGAP"/>
<keyword evidence="8" id="KW-0325">Glycoprotein</keyword>
<dbReference type="EMBL" id="JQGA01000841">
    <property type="protein sequence ID" value="KGO73071.1"/>
    <property type="molecule type" value="Genomic_DNA"/>
</dbReference>
<evidence type="ECO:0000256" key="4">
    <source>
        <dbReference type="ARBA" id="ARBA00012350"/>
    </source>
</evidence>
<dbReference type="FunFam" id="1.50.10.20:FF:000006">
    <property type="entry name" value="Mannan endo-1,6-alpha-mannosidase"/>
    <property type="match status" value="1"/>
</dbReference>
<dbReference type="PhylomeDB" id="A0A0A2L1P8"/>
<evidence type="ECO:0000256" key="11">
    <source>
        <dbReference type="SAM" id="MobiDB-lite"/>
    </source>
</evidence>
<evidence type="ECO:0000256" key="13">
    <source>
        <dbReference type="SAM" id="SignalP"/>
    </source>
</evidence>
<evidence type="ECO:0000256" key="6">
    <source>
        <dbReference type="ARBA" id="ARBA00022801"/>
    </source>
</evidence>
<dbReference type="Pfam" id="PF03663">
    <property type="entry name" value="Glyco_hydro_76"/>
    <property type="match status" value="1"/>
</dbReference>
<dbReference type="GO" id="GO:0016052">
    <property type="term" value="P:carbohydrate catabolic process"/>
    <property type="evidence" value="ECO:0007669"/>
    <property type="project" value="InterPro"/>
</dbReference>
<keyword evidence="9 10" id="KW-0326">Glycosidase</keyword>
<comment type="similarity">
    <text evidence="3 10">Belongs to the glycosyl hydrolase 76 family.</text>
</comment>
<comment type="subcellular location">
    <subcellularLocation>
        <location evidence="2">Endomembrane system</location>
    </subcellularLocation>
</comment>
<name>A0A0A2L1P8_PENIT</name>
<evidence type="ECO:0000256" key="3">
    <source>
        <dbReference type="ARBA" id="ARBA00009699"/>
    </source>
</evidence>
<feature type="transmembrane region" description="Helical" evidence="12">
    <location>
        <begin position="438"/>
        <end position="460"/>
    </location>
</feature>
<dbReference type="Gene3D" id="1.50.10.20">
    <property type="match status" value="1"/>
</dbReference>
<dbReference type="PANTHER" id="PTHR12145:SF37">
    <property type="entry name" value="MANNAN ENDO-1,6-ALPHA-MANNOSIDASE"/>
    <property type="match status" value="1"/>
</dbReference>
<evidence type="ECO:0000256" key="10">
    <source>
        <dbReference type="PIRNR" id="PIRNR016302"/>
    </source>
</evidence>
<protein>
    <recommendedName>
        <fullName evidence="4 10">Mannan endo-1,6-alpha-mannosidase</fullName>
        <ecNumber evidence="4 10">3.2.1.101</ecNumber>
    </recommendedName>
</protein>
<reference evidence="14 15" key="1">
    <citation type="journal article" date="2015" name="Mol. Plant Microbe Interact.">
        <title>Genome, transcriptome, and functional analyses of Penicillium expansum provide new insights into secondary metabolism and pathogenicity.</title>
        <authorList>
            <person name="Ballester A.R."/>
            <person name="Marcet-Houben M."/>
            <person name="Levin E."/>
            <person name="Sela N."/>
            <person name="Selma-Lazaro C."/>
            <person name="Carmona L."/>
            <person name="Wisniewski M."/>
            <person name="Droby S."/>
            <person name="Gonzalez-Candelas L."/>
            <person name="Gabaldon T."/>
        </authorList>
    </citation>
    <scope>NUCLEOTIDE SEQUENCE [LARGE SCALE GENOMIC DNA]</scope>
    <source>
        <strain evidence="14 15">PHI-1</strain>
    </source>
</reference>
<sequence>MHLLGGWSSLRGVAAALLLSSVASAIDLDITDEQSIKDAASTSTYAMMKYYYGNETGQIPGAFPDKWWEGAPLLMALLEYWHFTGDTTYNEELSIALQWQSGTEGDYMPSNYSSYLVSTAKGNDDQMFWGLAAMTAAELSFPDRSTGFSWLSLAQGVFNTQIKRWDTSSCGGGLRWQIWPYQSGYGMKNSISNGGLFQLSARLARYTGDAIYLQWANKIWDWSVSSPLLSNSTWNVADSTNVDNDCATQGNAQWTYNYGTYLMGAAYMYNYTNGSTQSQWLTAVNGLLNKTIDNFFLTGGIIEEYYCEPAEKCNNNEVLFKGLTSTWFAFTALLVPSTFDNIMAKLQTSGKAAAASCTGHNNGTCGVQWYKSAWDGWMGMEEQISATKVFTANLINFSKTAPVTSSTGGNSTSNPTAGESDTAASSKTTTTVTTADKAGAGILTAVFVLGLIGVMSFMTLGG</sequence>